<dbReference type="GO" id="GO:0004527">
    <property type="term" value="F:exonuclease activity"/>
    <property type="evidence" value="ECO:0007669"/>
    <property type="project" value="UniProtKB-KW"/>
</dbReference>
<dbReference type="PANTHER" id="PTHR32114:SF2">
    <property type="entry name" value="ABC TRANSPORTER ABCH.3"/>
    <property type="match status" value="1"/>
</dbReference>
<dbReference type="Proteomes" id="UP000198304">
    <property type="component" value="Unassembled WGS sequence"/>
</dbReference>
<keyword evidence="4" id="KW-0175">Coiled coil</keyword>
<evidence type="ECO:0000256" key="1">
    <source>
        <dbReference type="ARBA" id="ARBA00006930"/>
    </source>
</evidence>
<dbReference type="GO" id="GO:0006302">
    <property type="term" value="P:double-strand break repair"/>
    <property type="evidence" value="ECO:0007669"/>
    <property type="project" value="InterPro"/>
</dbReference>
<evidence type="ECO:0000256" key="2">
    <source>
        <dbReference type="ARBA" id="ARBA00011322"/>
    </source>
</evidence>
<dbReference type="SUPFAM" id="SSF52540">
    <property type="entry name" value="P-loop containing nucleoside triphosphate hydrolases"/>
    <property type="match status" value="1"/>
</dbReference>
<keyword evidence="6" id="KW-0378">Hydrolase</keyword>
<comment type="similarity">
    <text evidence="1">Belongs to the SMC family. SbcC subfamily.</text>
</comment>
<dbReference type="EMBL" id="FZOJ01000029">
    <property type="protein sequence ID" value="SNS94941.1"/>
    <property type="molecule type" value="Genomic_DNA"/>
</dbReference>
<protein>
    <recommendedName>
        <fullName evidence="3">Nuclease SbcCD subunit C</fullName>
    </recommendedName>
</protein>
<dbReference type="InterPro" id="IPR027417">
    <property type="entry name" value="P-loop_NTPase"/>
</dbReference>
<feature type="domain" description="Rad50/SbcC-type AAA" evidence="5">
    <location>
        <begin position="6"/>
        <end position="243"/>
    </location>
</feature>
<dbReference type="Pfam" id="PF13476">
    <property type="entry name" value="AAA_23"/>
    <property type="match status" value="1"/>
</dbReference>
<dbReference type="InterPro" id="IPR038729">
    <property type="entry name" value="Rad50/SbcC_AAA"/>
</dbReference>
<organism evidence="6 7">
    <name type="scientific">Anaerovirgula multivorans</name>
    <dbReference type="NCBI Taxonomy" id="312168"/>
    <lineage>
        <taxon>Bacteria</taxon>
        <taxon>Bacillati</taxon>
        <taxon>Bacillota</taxon>
        <taxon>Clostridia</taxon>
        <taxon>Peptostreptococcales</taxon>
        <taxon>Natronincolaceae</taxon>
        <taxon>Anaerovirgula</taxon>
    </lineage>
</organism>
<evidence type="ECO:0000313" key="6">
    <source>
        <dbReference type="EMBL" id="SNS94941.1"/>
    </source>
</evidence>
<keyword evidence="7" id="KW-1185">Reference proteome</keyword>
<keyword evidence="6" id="KW-0540">Nuclease</keyword>
<comment type="subunit">
    <text evidence="2">Heterodimer of SbcC and SbcD.</text>
</comment>
<dbReference type="GO" id="GO:0016887">
    <property type="term" value="F:ATP hydrolysis activity"/>
    <property type="evidence" value="ECO:0007669"/>
    <property type="project" value="InterPro"/>
</dbReference>
<keyword evidence="6" id="KW-0269">Exonuclease</keyword>
<accession>A0A239IN29</accession>
<dbReference type="Pfam" id="PF13558">
    <property type="entry name" value="SbcC_Walker_B"/>
    <property type="match status" value="1"/>
</dbReference>
<evidence type="ECO:0000313" key="7">
    <source>
        <dbReference type="Proteomes" id="UP000198304"/>
    </source>
</evidence>
<evidence type="ECO:0000256" key="3">
    <source>
        <dbReference type="ARBA" id="ARBA00013368"/>
    </source>
</evidence>
<name>A0A239IN29_9FIRM</name>
<feature type="coiled-coil region" evidence="4">
    <location>
        <begin position="601"/>
        <end position="842"/>
    </location>
</feature>
<proteinExistence type="inferred from homology"/>
<dbReference type="RefSeq" id="WP_176431502.1">
    <property type="nucleotide sequence ID" value="NZ_FZOJ01000029.1"/>
</dbReference>
<sequence>MRPIQLRFSGLQSYKEKQEVDFQWLGDMGIFGIFGPTGAGKSTILDAITLALYGNIERAPNGIRGIMNHFEDELSVSFEFLLGKHRYRAERSYKRTKKDDSIINRVSRLIQVEEEDTEVLADKATEVTSKVEELLGMKFKDFTRAVIIPQNKFDQFLKLTEGERTEMLEKIFCLEDYGEKLTGKVKKLEKKLDAELESNRKIMLELGDASQEAVFRVKEALKTKKEEAVEKKQEQIKLEEKLKTMETAAGIHQEMDTLKEQKMRLEGKQQEIENNKKQLHSARKAEGLKGPLKQINLLENQIKGEEDELKKQEILENQINEAMEKTKIKLEKGKENQQQLELLKKEELPKLPLATSYEGQIMELEEEVKESTNMMNQMMEKLVKTEKALQDKNDLVEKIEEIITHLKKRSIKMKNILHCRKEIDDGVMLLKTLDGEEKQVKVTLQQLESKNKLMRKEEKSLKILVAEHIQSLKENVQEETIEVLMEMAEKVLQQAIKQEQALQEALDKAKDQNMARVLASKLKKDEPCQVCGSLHHPKPANNLESFEEDTILLAKEKVDIAKERVNTLRKWQQKIHIQYTTYQGTKREIESTYHPTYIEKSKEFNKAKEEFEKALLTLQKKVHEIAPNFVVADRDTVNALKERLEKAEQEYQQVSKTIDEKEALAKELYKEITSLKENNINLQSTIKAYKENVEKSTQRLKELISKKKVLIGDATAQGFEEKIRRQIDTLEKEIKEIQELWEDVNKKKQELQQSLTTLKSGIEKSKEHLKNLEIDLRENLINAGFKTIDELQESLLETEKQKEIEEKILNYENALNHTTKSLASLEEKVAKLSFDKKEFEESKATYKTIVEEHNQIVKEEGALQNSLTILLDKQKRWGELQGKNKEIAERKQVVASLFYLLRGKRFVKFLAEEHMRDMTIEASIRLGELTGQRYGLELDDKCSFIMRDEYNNGIGRLVTSLSGGETFLTSLALALALSSKIQLKGKPLGFFFLDEGFGTLDHEKLELVMNTLEKLQRDRRMVGIISHVEELKNRMPRYIEVTPAQQNGAGSRVLVKSN</sequence>
<feature type="coiled-coil region" evidence="4">
    <location>
        <begin position="185"/>
        <end position="512"/>
    </location>
</feature>
<evidence type="ECO:0000256" key="4">
    <source>
        <dbReference type="SAM" id="Coils"/>
    </source>
</evidence>
<dbReference type="AlphaFoldDB" id="A0A239IN29"/>
<reference evidence="6 7" key="1">
    <citation type="submission" date="2017-06" db="EMBL/GenBank/DDBJ databases">
        <authorList>
            <person name="Kim H.J."/>
            <person name="Triplett B.A."/>
        </authorList>
    </citation>
    <scope>NUCLEOTIDE SEQUENCE [LARGE SCALE GENOMIC DNA]</scope>
    <source>
        <strain evidence="6 7">SCA</strain>
    </source>
</reference>
<gene>
    <name evidence="6" type="ORF">SAMN05446037_102917</name>
</gene>
<dbReference type="PANTHER" id="PTHR32114">
    <property type="entry name" value="ABC TRANSPORTER ABCH.3"/>
    <property type="match status" value="1"/>
</dbReference>
<dbReference type="Gene3D" id="3.40.50.300">
    <property type="entry name" value="P-loop containing nucleotide triphosphate hydrolases"/>
    <property type="match status" value="2"/>
</dbReference>
<evidence type="ECO:0000259" key="5">
    <source>
        <dbReference type="Pfam" id="PF13476"/>
    </source>
</evidence>